<keyword evidence="2" id="KW-1185">Reference proteome</keyword>
<accession>A0A423VTM8</accession>
<dbReference type="AlphaFoldDB" id="A0A423VTM8"/>
<proteinExistence type="predicted"/>
<gene>
    <name evidence="1" type="ORF">VSDG_05913</name>
</gene>
<dbReference type="EMBL" id="LJZO01000028">
    <property type="protein sequence ID" value="ROV94425.1"/>
    <property type="molecule type" value="Genomic_DNA"/>
</dbReference>
<reference evidence="1 2" key="1">
    <citation type="submission" date="2015-09" db="EMBL/GenBank/DDBJ databases">
        <title>Host preference determinants of Valsa canker pathogens revealed by comparative genomics.</title>
        <authorList>
            <person name="Yin Z."/>
            <person name="Huang L."/>
        </authorList>
    </citation>
    <scope>NUCLEOTIDE SEQUENCE [LARGE SCALE GENOMIC DNA]</scope>
    <source>
        <strain evidence="1 2">YSFL</strain>
    </source>
</reference>
<protein>
    <submittedName>
        <fullName evidence="1">Uncharacterized protein</fullName>
    </submittedName>
</protein>
<evidence type="ECO:0000313" key="2">
    <source>
        <dbReference type="Proteomes" id="UP000284375"/>
    </source>
</evidence>
<evidence type="ECO:0000313" key="1">
    <source>
        <dbReference type="EMBL" id="ROV94425.1"/>
    </source>
</evidence>
<organism evidence="1 2">
    <name type="scientific">Cytospora chrysosperma</name>
    <name type="common">Cytospora canker fungus</name>
    <name type="synonym">Sphaeria chrysosperma</name>
    <dbReference type="NCBI Taxonomy" id="252740"/>
    <lineage>
        <taxon>Eukaryota</taxon>
        <taxon>Fungi</taxon>
        <taxon>Dikarya</taxon>
        <taxon>Ascomycota</taxon>
        <taxon>Pezizomycotina</taxon>
        <taxon>Sordariomycetes</taxon>
        <taxon>Sordariomycetidae</taxon>
        <taxon>Diaporthales</taxon>
        <taxon>Cytosporaceae</taxon>
        <taxon>Cytospora</taxon>
    </lineage>
</organism>
<name>A0A423VTM8_CYTCH</name>
<dbReference type="Proteomes" id="UP000284375">
    <property type="component" value="Unassembled WGS sequence"/>
</dbReference>
<comment type="caution">
    <text evidence="1">The sequence shown here is derived from an EMBL/GenBank/DDBJ whole genome shotgun (WGS) entry which is preliminary data.</text>
</comment>
<sequence length="229" mass="24087">MLHPAGAADETELAEEVVVSEELVTDKIDEMFVLGISELVMLGSVGDSVDLVTLPTSEVEVWSSGEAGMLELVESPVNVVGVAEIGDDDGAKELEVLVAAASEPETVKLGRYPVVTVEDRTVSEFPVLGDNSNERLGEPFNMTGLPVIDESDILEVEEVVPDLVFVVNSTGLSPMEVGTGSVEIVEPAIEDELLSGAGSEVDVEFSAGLSSLAPQTPLFVIPELMASFI</sequence>